<evidence type="ECO:0000256" key="2">
    <source>
        <dbReference type="ARBA" id="ARBA00023002"/>
    </source>
</evidence>
<dbReference type="GO" id="GO:0070402">
    <property type="term" value="F:NADPH binding"/>
    <property type="evidence" value="ECO:0007669"/>
    <property type="project" value="TreeGrafter"/>
</dbReference>
<sequence length="340" mass="36124">MPKVVRFHQLGGPEMLQLDEIAFEDPSAGELLLKVSAIGINRMEIFFRAGGFGLPKAFPAMLGSECAGTVLAVGEGVNGFSIGDRVATIPGFTSVPGFATEMAGHECAVYGEQAYVPAEMAVKLPNGMSFVDGAALWMQYSTAWNSMVDTAQLQKGEYVLLTAATSSVGIAAAQVAKSQGAIPICTTRSQSKVAALKSLGIEHVIVTDEQDLVKEVARITGGIGCRVIYDPVAGKNIGKLLDALAINGMILIYGVLDLSPAMIDPLKGMAKFATIKFSAVFQTLLNAEKRAKMIEFVLEGVVNGALRPVVDKTFPFQDIAEAHRYLESNQHVGKIIVTVD</sequence>
<accession>A0A9P9HXV4</accession>
<dbReference type="OrthoDB" id="5025743at2759"/>
<dbReference type="InterPro" id="IPR011032">
    <property type="entry name" value="GroES-like_sf"/>
</dbReference>
<dbReference type="PANTHER" id="PTHR48106:SF18">
    <property type="entry name" value="QUINONE OXIDOREDUCTASE PIG3"/>
    <property type="match status" value="1"/>
</dbReference>
<comment type="caution">
    <text evidence="4">The sequence shown here is derived from an EMBL/GenBank/DDBJ whole genome shotgun (WGS) entry which is preliminary data.</text>
</comment>
<dbReference type="EMBL" id="JAGMUX010000003">
    <property type="protein sequence ID" value="KAH7265600.1"/>
    <property type="molecule type" value="Genomic_DNA"/>
</dbReference>
<reference evidence="4" key="1">
    <citation type="journal article" date="2021" name="Nat. Commun.">
        <title>Genetic determinants of endophytism in the Arabidopsis root mycobiome.</title>
        <authorList>
            <person name="Mesny F."/>
            <person name="Miyauchi S."/>
            <person name="Thiergart T."/>
            <person name="Pickel B."/>
            <person name="Atanasova L."/>
            <person name="Karlsson M."/>
            <person name="Huettel B."/>
            <person name="Barry K.W."/>
            <person name="Haridas S."/>
            <person name="Chen C."/>
            <person name="Bauer D."/>
            <person name="Andreopoulos W."/>
            <person name="Pangilinan J."/>
            <person name="LaButti K."/>
            <person name="Riley R."/>
            <person name="Lipzen A."/>
            <person name="Clum A."/>
            <person name="Drula E."/>
            <person name="Henrissat B."/>
            <person name="Kohler A."/>
            <person name="Grigoriev I.V."/>
            <person name="Martin F.M."/>
            <person name="Hacquard S."/>
        </authorList>
    </citation>
    <scope>NUCLEOTIDE SEQUENCE</scope>
    <source>
        <strain evidence="4">MPI-CAGE-AT-0023</strain>
    </source>
</reference>
<dbReference type="SUPFAM" id="SSF50129">
    <property type="entry name" value="GroES-like"/>
    <property type="match status" value="1"/>
</dbReference>
<name>A0A9P9HXV4_FUSRE</name>
<protein>
    <recommendedName>
        <fullName evidence="3">Enoyl reductase (ER) domain-containing protein</fullName>
    </recommendedName>
</protein>
<organism evidence="4 5">
    <name type="scientific">Fusarium redolens</name>
    <dbReference type="NCBI Taxonomy" id="48865"/>
    <lineage>
        <taxon>Eukaryota</taxon>
        <taxon>Fungi</taxon>
        <taxon>Dikarya</taxon>
        <taxon>Ascomycota</taxon>
        <taxon>Pezizomycotina</taxon>
        <taxon>Sordariomycetes</taxon>
        <taxon>Hypocreomycetidae</taxon>
        <taxon>Hypocreales</taxon>
        <taxon>Nectriaceae</taxon>
        <taxon>Fusarium</taxon>
        <taxon>Fusarium redolens species complex</taxon>
    </lineage>
</organism>
<dbReference type="Proteomes" id="UP000720189">
    <property type="component" value="Unassembled WGS sequence"/>
</dbReference>
<evidence type="ECO:0000259" key="3">
    <source>
        <dbReference type="SMART" id="SM00829"/>
    </source>
</evidence>
<dbReference type="Gene3D" id="3.90.180.10">
    <property type="entry name" value="Medium-chain alcohol dehydrogenases, catalytic domain"/>
    <property type="match status" value="1"/>
</dbReference>
<dbReference type="GeneID" id="70230909"/>
<dbReference type="SUPFAM" id="SSF51735">
    <property type="entry name" value="NAD(P)-binding Rossmann-fold domains"/>
    <property type="match status" value="1"/>
</dbReference>
<keyword evidence="1" id="KW-0521">NADP</keyword>
<dbReference type="SMART" id="SM00829">
    <property type="entry name" value="PKS_ER"/>
    <property type="match status" value="1"/>
</dbReference>
<dbReference type="InterPro" id="IPR036291">
    <property type="entry name" value="NAD(P)-bd_dom_sf"/>
</dbReference>
<keyword evidence="5" id="KW-1185">Reference proteome</keyword>
<proteinExistence type="predicted"/>
<evidence type="ECO:0000256" key="1">
    <source>
        <dbReference type="ARBA" id="ARBA00022857"/>
    </source>
</evidence>
<feature type="domain" description="Enoyl reductase (ER)" evidence="3">
    <location>
        <begin position="11"/>
        <end position="337"/>
    </location>
</feature>
<keyword evidence="2" id="KW-0560">Oxidoreductase</keyword>
<gene>
    <name evidence="4" type="ORF">BKA55DRAFT_719155</name>
</gene>
<dbReference type="PANTHER" id="PTHR48106">
    <property type="entry name" value="QUINONE OXIDOREDUCTASE PIG3-RELATED"/>
    <property type="match status" value="1"/>
</dbReference>
<dbReference type="GO" id="GO:0016651">
    <property type="term" value="F:oxidoreductase activity, acting on NAD(P)H"/>
    <property type="evidence" value="ECO:0007669"/>
    <property type="project" value="TreeGrafter"/>
</dbReference>
<dbReference type="Gene3D" id="3.40.50.720">
    <property type="entry name" value="NAD(P)-binding Rossmann-like Domain"/>
    <property type="match status" value="1"/>
</dbReference>
<dbReference type="InterPro" id="IPR013154">
    <property type="entry name" value="ADH-like_N"/>
</dbReference>
<dbReference type="AlphaFoldDB" id="A0A9P9HXV4"/>
<dbReference type="InterPro" id="IPR020843">
    <property type="entry name" value="ER"/>
</dbReference>
<dbReference type="Pfam" id="PF08240">
    <property type="entry name" value="ADH_N"/>
    <property type="match status" value="1"/>
</dbReference>
<dbReference type="Pfam" id="PF13602">
    <property type="entry name" value="ADH_zinc_N_2"/>
    <property type="match status" value="1"/>
</dbReference>
<dbReference type="RefSeq" id="XP_046054335.1">
    <property type="nucleotide sequence ID" value="XM_046200955.1"/>
</dbReference>
<evidence type="ECO:0000313" key="4">
    <source>
        <dbReference type="EMBL" id="KAH7265600.1"/>
    </source>
</evidence>
<evidence type="ECO:0000313" key="5">
    <source>
        <dbReference type="Proteomes" id="UP000720189"/>
    </source>
</evidence>
<dbReference type="CDD" id="cd08268">
    <property type="entry name" value="MDR2"/>
    <property type="match status" value="1"/>
</dbReference>